<reference evidence="2 3" key="1">
    <citation type="submission" date="2024-06" db="EMBL/GenBank/DDBJ databases">
        <title>Genomic Encyclopedia of Type Strains, Phase IV (KMG-IV): sequencing the most valuable type-strain genomes for metagenomic binning, comparative biology and taxonomic classification.</title>
        <authorList>
            <person name="Goeker M."/>
        </authorList>
    </citation>
    <scope>NUCLEOTIDE SEQUENCE [LARGE SCALE GENOMIC DNA]</scope>
    <source>
        <strain evidence="2 3">DSM 29780</strain>
    </source>
</reference>
<dbReference type="Pfam" id="PF13400">
    <property type="entry name" value="Tad"/>
    <property type="match status" value="1"/>
</dbReference>
<evidence type="ECO:0000313" key="3">
    <source>
        <dbReference type="Proteomes" id="UP001549047"/>
    </source>
</evidence>
<evidence type="ECO:0000259" key="1">
    <source>
        <dbReference type="Pfam" id="PF13400"/>
    </source>
</evidence>
<keyword evidence="3" id="KW-1185">Reference proteome</keyword>
<dbReference type="InterPro" id="IPR028087">
    <property type="entry name" value="Tad_N"/>
</dbReference>
<sequence length="577" mass="60380">MATYFSRFLRSKQGNIAVTAALSAPLLISGLAISVDYAALVKQRRSEQATVDLAAIAAAADPSNARALLQQYYADNGRNYAVQEGGTTYLPGGKTLPAQQSFDSAGAPECVATVELGNYEADPSLPVSQRFQPNSAMPDAVRVKQRCRGHLYFASAIAPEPDIDVSATAASKKLASYWIGSRLASLDGGLANAVFGALFGTTVSLKVADYNALVSANVDILSTVKELASSINMSAVTYDDLLDADVTLAQFFRAIRVGGNLSASAQASVRAFEIAVSHSNRTIKLSQILNLATIGKQKVGSGYGGTSTADALGLIRAAAAVSNGQHQVELNVDYDVPGLGDVNFRLMIGEPPVGAQSVGINTPGSLVRTAQIRSLVTFTLGNIPSMAGITLRVPLYLEAANSEARLTDIQCKGNTVTGVKLQTFPGVAELIVGDVDESAFINFGSKPRVTPATLAAAPGVTVKGSAQVDVNNIVGSLMDFTRLEIDANKVKNASVTTPITSYWTSIVKHLNLDVTVAGFSFGTQQVAYRNAIVSAISSVTLPADRVLATYMFVYGYKIGEADVSVTGASCSKPSLVL</sequence>
<feature type="domain" description="Putative Flp pilus-assembly TadG-like N-terminal" evidence="1">
    <location>
        <begin position="14"/>
        <end position="61"/>
    </location>
</feature>
<name>A0ABV2IW24_9HYPH</name>
<protein>
    <submittedName>
        <fullName evidence="2">Membrane protein</fullName>
    </submittedName>
</protein>
<dbReference type="RefSeq" id="WP_354555137.1">
    <property type="nucleotide sequence ID" value="NZ_JBEPMB010000001.1"/>
</dbReference>
<organism evidence="2 3">
    <name type="scientific">Rhizobium aquaticum</name>
    <dbReference type="NCBI Taxonomy" id="1549636"/>
    <lineage>
        <taxon>Bacteria</taxon>
        <taxon>Pseudomonadati</taxon>
        <taxon>Pseudomonadota</taxon>
        <taxon>Alphaproteobacteria</taxon>
        <taxon>Hyphomicrobiales</taxon>
        <taxon>Rhizobiaceae</taxon>
        <taxon>Rhizobium/Agrobacterium group</taxon>
        <taxon>Rhizobium</taxon>
    </lineage>
</organism>
<dbReference type="EMBL" id="JBEPMB010000001">
    <property type="protein sequence ID" value="MET3612573.1"/>
    <property type="molecule type" value="Genomic_DNA"/>
</dbReference>
<comment type="caution">
    <text evidence="2">The sequence shown here is derived from an EMBL/GenBank/DDBJ whole genome shotgun (WGS) entry which is preliminary data.</text>
</comment>
<evidence type="ECO:0000313" key="2">
    <source>
        <dbReference type="EMBL" id="MET3612573.1"/>
    </source>
</evidence>
<dbReference type="Proteomes" id="UP001549047">
    <property type="component" value="Unassembled WGS sequence"/>
</dbReference>
<gene>
    <name evidence="2" type="ORF">ABID16_000878</name>
</gene>
<accession>A0ABV2IW24</accession>
<proteinExistence type="predicted"/>